<evidence type="ECO:0000313" key="2">
    <source>
        <dbReference type="EMBL" id="MTJ03230.1"/>
    </source>
</evidence>
<dbReference type="EMBL" id="VENJ01000002">
    <property type="protein sequence ID" value="MTJ03230.1"/>
    <property type="molecule type" value="Genomic_DNA"/>
</dbReference>
<reference evidence="2 3" key="1">
    <citation type="submission" date="2019-06" db="EMBL/GenBank/DDBJ databases">
        <title>Enrichment of Autotrophic Halophilic Microorganisms from Red Sea Brine Pool Using Microbial Electrosynthesis System.</title>
        <authorList>
            <person name="Alqahtani M.F."/>
            <person name="Bajracharya S."/>
            <person name="Katuri K.P."/>
            <person name="Ali M."/>
            <person name="Saikaly P.E."/>
        </authorList>
    </citation>
    <scope>NUCLEOTIDE SEQUENCE [LARGE SCALE GENOMIC DNA]</scope>
    <source>
        <strain evidence="2">MES6</strain>
    </source>
</reference>
<protein>
    <submittedName>
        <fullName evidence="2">Energy transducer TonB</fullName>
    </submittedName>
</protein>
<name>A0A7C9H9N1_9RHOB</name>
<sequence length="370" mass="39058">MHVGHYISGAGHLGLIGWLLWGGNFAPAPEPFEVSEVSVITAEEYAALTAPETAPEASTEAVAPSPPETAEEPPEIPATPTEEPPDSSDPEAAQTSDPDEAPDVSEIRPPEPAEAEDTPPEMAPAPSESAALIPEESDQPAPKKAPRVAPEPVAPPEPDSKVDEVRQEERVPEEGAETPAEPQEATAPEEAATEIVTEAEEEPAAAPTASLRPQARPKRPTVGKKTKPPKENDKTDTAAINSALEEALGQEEETAPQSAAPAGPPLNQGERDALRVAVQRCWNVGSLSSAALATTVIVGVSMERDGRPDTGSIRLIGSEGGSDAAARQAFETARRAIIRCGANGFDLPEEKYGRWQDIEMTFNPENMRIK</sequence>
<dbReference type="Proteomes" id="UP000483078">
    <property type="component" value="Unassembled WGS sequence"/>
</dbReference>
<feature type="region of interest" description="Disordered" evidence="1">
    <location>
        <begin position="48"/>
        <end position="268"/>
    </location>
</feature>
<gene>
    <name evidence="2" type="ORF">FH759_00870</name>
</gene>
<feature type="compositionally biased region" description="Low complexity" evidence="1">
    <location>
        <begin position="177"/>
        <end position="196"/>
    </location>
</feature>
<organism evidence="2 3">
    <name type="scientific">Sediminimonas qiaohouensis</name>
    <dbReference type="NCBI Taxonomy" id="552061"/>
    <lineage>
        <taxon>Bacteria</taxon>
        <taxon>Pseudomonadati</taxon>
        <taxon>Pseudomonadota</taxon>
        <taxon>Alphaproteobacteria</taxon>
        <taxon>Rhodobacterales</taxon>
        <taxon>Roseobacteraceae</taxon>
        <taxon>Sediminimonas</taxon>
    </lineage>
</organism>
<feature type="compositionally biased region" description="Low complexity" evidence="1">
    <location>
        <begin position="48"/>
        <end position="63"/>
    </location>
</feature>
<proteinExistence type="predicted"/>
<evidence type="ECO:0000256" key="1">
    <source>
        <dbReference type="SAM" id="MobiDB-lite"/>
    </source>
</evidence>
<dbReference type="RefSeq" id="WP_273247674.1">
    <property type="nucleotide sequence ID" value="NZ_VENJ01000002.1"/>
</dbReference>
<evidence type="ECO:0000313" key="3">
    <source>
        <dbReference type="Proteomes" id="UP000483078"/>
    </source>
</evidence>
<feature type="compositionally biased region" description="Basic residues" evidence="1">
    <location>
        <begin position="215"/>
        <end position="227"/>
    </location>
</feature>
<dbReference type="AlphaFoldDB" id="A0A7C9H9N1"/>
<feature type="compositionally biased region" description="Basic and acidic residues" evidence="1">
    <location>
        <begin position="158"/>
        <end position="173"/>
    </location>
</feature>
<dbReference type="Gene3D" id="3.30.1150.10">
    <property type="match status" value="1"/>
</dbReference>
<comment type="caution">
    <text evidence="2">The sequence shown here is derived from an EMBL/GenBank/DDBJ whole genome shotgun (WGS) entry which is preliminary data.</text>
</comment>
<accession>A0A7C9H9N1</accession>